<comment type="caution">
    <text evidence="2">The sequence shown here is derived from an EMBL/GenBank/DDBJ whole genome shotgun (WGS) entry which is preliminary data.</text>
</comment>
<protein>
    <submittedName>
        <fullName evidence="2">Uncharacterized protein</fullName>
    </submittedName>
</protein>
<dbReference type="EMBL" id="ABXB03000003">
    <property type="protein sequence ID" value="EFA22555.1"/>
    <property type="molecule type" value="Genomic_DNA"/>
</dbReference>
<gene>
    <name evidence="2" type="ORF">BIFGAL_03580</name>
</gene>
<proteinExistence type="predicted"/>
<feature type="signal peptide" evidence="1">
    <location>
        <begin position="1"/>
        <end position="43"/>
    </location>
</feature>
<keyword evidence="1" id="KW-0732">Signal</keyword>
<dbReference type="Proteomes" id="UP000003656">
    <property type="component" value="Unassembled WGS sequence"/>
</dbReference>
<feature type="chain" id="PRO_5003024497" evidence="1">
    <location>
        <begin position="44"/>
        <end position="74"/>
    </location>
</feature>
<accession>D1NUQ4</accession>
<evidence type="ECO:0000313" key="2">
    <source>
        <dbReference type="EMBL" id="EFA22555.1"/>
    </source>
</evidence>
<name>D1NUQ4_9BIFI</name>
<evidence type="ECO:0000313" key="3">
    <source>
        <dbReference type="Proteomes" id="UP000003656"/>
    </source>
</evidence>
<reference evidence="2 3" key="1">
    <citation type="submission" date="2009-11" db="EMBL/GenBank/DDBJ databases">
        <authorList>
            <person name="Weinstock G."/>
            <person name="Sodergren E."/>
            <person name="Clifton S."/>
            <person name="Fulton L."/>
            <person name="Fulton B."/>
            <person name="Courtney L."/>
            <person name="Fronick C."/>
            <person name="Harrison M."/>
            <person name="Strong C."/>
            <person name="Farmer C."/>
            <person name="Delahaunty K."/>
            <person name="Markovic C."/>
            <person name="Hall O."/>
            <person name="Minx P."/>
            <person name="Tomlinson C."/>
            <person name="Mitreva M."/>
            <person name="Nelson J."/>
            <person name="Hou S."/>
            <person name="Wollam A."/>
            <person name="Pepin K.H."/>
            <person name="Johnson M."/>
            <person name="Bhonagiri V."/>
            <person name="Nash W.E."/>
            <person name="Warren W."/>
            <person name="Chinwalla A."/>
            <person name="Mardis E.R."/>
            <person name="Wilson R.K."/>
        </authorList>
    </citation>
    <scope>NUCLEOTIDE SEQUENCE [LARGE SCALE GENOMIC DNA]</scope>
    <source>
        <strain evidence="2 3">DSM 20093</strain>
    </source>
</reference>
<sequence>MDTAASIMHWRNRTGLFMRTLKTIASSLLTATLLAVAAPAAQAHTVTESDETQAAQSAPCALWHATTGMEHHKN</sequence>
<evidence type="ECO:0000256" key="1">
    <source>
        <dbReference type="SAM" id="SignalP"/>
    </source>
</evidence>
<dbReference type="STRING" id="561180.BIFGAL_03580"/>
<dbReference type="AlphaFoldDB" id="D1NUQ4"/>
<organism evidence="2 3">
    <name type="scientific">Bifidobacterium gallicum DSM 20093 = LMG 11596</name>
    <dbReference type="NCBI Taxonomy" id="561180"/>
    <lineage>
        <taxon>Bacteria</taxon>
        <taxon>Bacillati</taxon>
        <taxon>Actinomycetota</taxon>
        <taxon>Actinomycetes</taxon>
        <taxon>Bifidobacteriales</taxon>
        <taxon>Bifidobacteriaceae</taxon>
        <taxon>Bifidobacterium</taxon>
    </lineage>
</organism>